<dbReference type="AlphaFoldDB" id="A0A803M6B1"/>
<evidence type="ECO:0000313" key="3">
    <source>
        <dbReference type="EnsemblPlants" id="AUR62023984-RA:cds"/>
    </source>
</evidence>
<accession>A0A803M6B1</accession>
<evidence type="ECO:0000259" key="2">
    <source>
        <dbReference type="Pfam" id="PF25597"/>
    </source>
</evidence>
<name>A0A803M6B1_CHEQI</name>
<reference evidence="3" key="1">
    <citation type="journal article" date="2017" name="Nature">
        <title>The genome of Chenopodium quinoa.</title>
        <authorList>
            <person name="Jarvis D.E."/>
            <person name="Ho Y.S."/>
            <person name="Lightfoot D.J."/>
            <person name="Schmoeckel S.M."/>
            <person name="Li B."/>
            <person name="Borm T.J.A."/>
            <person name="Ohyanagi H."/>
            <person name="Mineta K."/>
            <person name="Michell C.T."/>
            <person name="Saber N."/>
            <person name="Kharbatia N.M."/>
            <person name="Rupper R.R."/>
            <person name="Sharp A.R."/>
            <person name="Dally N."/>
            <person name="Boughton B.A."/>
            <person name="Woo Y.H."/>
            <person name="Gao G."/>
            <person name="Schijlen E.G.W.M."/>
            <person name="Guo X."/>
            <person name="Momin A.A."/>
            <person name="Negrao S."/>
            <person name="Al-Babili S."/>
            <person name="Gehring C."/>
            <person name="Roessner U."/>
            <person name="Jung C."/>
            <person name="Murphy K."/>
            <person name="Arold S.T."/>
            <person name="Gojobori T."/>
            <person name="van der Linden C.G."/>
            <person name="van Loo E.N."/>
            <person name="Jellen E.N."/>
            <person name="Maughan P.J."/>
            <person name="Tester M."/>
        </authorList>
    </citation>
    <scope>NUCLEOTIDE SEQUENCE [LARGE SCALE GENOMIC DNA]</scope>
    <source>
        <strain evidence="3">cv. PI 614886</strain>
    </source>
</reference>
<organism evidence="3 4">
    <name type="scientific">Chenopodium quinoa</name>
    <name type="common">Quinoa</name>
    <dbReference type="NCBI Taxonomy" id="63459"/>
    <lineage>
        <taxon>Eukaryota</taxon>
        <taxon>Viridiplantae</taxon>
        <taxon>Streptophyta</taxon>
        <taxon>Embryophyta</taxon>
        <taxon>Tracheophyta</taxon>
        <taxon>Spermatophyta</taxon>
        <taxon>Magnoliopsida</taxon>
        <taxon>eudicotyledons</taxon>
        <taxon>Gunneridae</taxon>
        <taxon>Pentapetalae</taxon>
        <taxon>Caryophyllales</taxon>
        <taxon>Chenopodiaceae</taxon>
        <taxon>Chenopodioideae</taxon>
        <taxon>Atripliceae</taxon>
        <taxon>Chenopodium</taxon>
    </lineage>
</organism>
<evidence type="ECO:0000313" key="4">
    <source>
        <dbReference type="Proteomes" id="UP000596660"/>
    </source>
</evidence>
<reference evidence="3" key="2">
    <citation type="submission" date="2021-03" db="UniProtKB">
        <authorList>
            <consortium name="EnsemblPlants"/>
        </authorList>
    </citation>
    <scope>IDENTIFICATION</scope>
</reference>
<dbReference type="InterPro" id="IPR057670">
    <property type="entry name" value="SH3_retrovirus"/>
</dbReference>
<dbReference type="PANTHER" id="PTHR11439">
    <property type="entry name" value="GAG-POL-RELATED RETROTRANSPOSON"/>
    <property type="match status" value="1"/>
</dbReference>
<dbReference type="Gramene" id="AUR62023984-RA">
    <property type="protein sequence ID" value="AUR62023984-RA:cds"/>
    <property type="gene ID" value="AUR62023984"/>
</dbReference>
<proteinExistence type="predicted"/>
<sequence length="400" mass="44898">MKMAAHVANRSPHTALGLKTAEEMWSSTPRYHSGLRVFGCPAYAYVNDGKLKPRAKKCIFLGYTDGVKGYRLWDPSTSRIILAEMLPLMSPYFFKRVILFLLSLPRRRWRMLTVLIHTHEKVDEVLNDDGGVETPQKGGDVPSTSSPKKSTTPRKEQSSHQVQKLSLAHGRAMRHIKPPVRFDFEEMAAYALNVSSDVVDVEPSSYTEAMECVHGKSGKAHWQAVKWILRYLRGTSSTCIEYGRNGDDLIGYVDSDYGGDLDDRKSTLGYMFCLSGSAISWRSALQEVTAFSTTEAEYMALTEGFKEAQWLGGFVGELRSERCVSIMYSDSQSAIHLARNQNSFHRRTKHIDVKYHYIRDTIASGKVALGKVHTSDNPADMLTKPLLVAKFDCSNLVGCY</sequence>
<feature type="domain" description="Retroviral polymerase SH3-like" evidence="2">
    <location>
        <begin position="40"/>
        <end position="82"/>
    </location>
</feature>
<evidence type="ECO:0000256" key="1">
    <source>
        <dbReference type="SAM" id="MobiDB-lite"/>
    </source>
</evidence>
<dbReference type="CDD" id="cd09272">
    <property type="entry name" value="RNase_HI_RT_Ty1"/>
    <property type="match status" value="1"/>
</dbReference>
<dbReference type="OMA" id="CMANAAD"/>
<keyword evidence="4" id="KW-1185">Reference proteome</keyword>
<dbReference type="EnsemblPlants" id="AUR62023984-RA">
    <property type="protein sequence ID" value="AUR62023984-RA:cds"/>
    <property type="gene ID" value="AUR62023984"/>
</dbReference>
<dbReference type="Proteomes" id="UP000596660">
    <property type="component" value="Unplaced"/>
</dbReference>
<dbReference type="Pfam" id="PF25597">
    <property type="entry name" value="SH3_retrovirus"/>
    <property type="match status" value="1"/>
</dbReference>
<feature type="region of interest" description="Disordered" evidence="1">
    <location>
        <begin position="127"/>
        <end position="168"/>
    </location>
</feature>
<protein>
    <recommendedName>
        <fullName evidence="2">Retroviral polymerase SH3-like domain-containing protein</fullName>
    </recommendedName>
</protein>